<proteinExistence type="predicted"/>
<dbReference type="EMBL" id="JAOL01000097">
    <property type="protein sequence ID" value="EUA91028.1"/>
    <property type="molecule type" value="Genomic_DNA"/>
</dbReference>
<evidence type="ECO:0000313" key="3">
    <source>
        <dbReference type="Proteomes" id="UP000020681"/>
    </source>
</evidence>
<protein>
    <submittedName>
        <fullName evidence="2">Acyl-CoA synthetase domain protein</fullName>
        <ecNumber evidence="2">2.3.1.86</ecNumber>
    </submittedName>
</protein>
<evidence type="ECO:0000256" key="1">
    <source>
        <dbReference type="SAM" id="MobiDB-lite"/>
    </source>
</evidence>
<accession>A0ABP3AIH8</accession>
<dbReference type="GO" id="GO:0004321">
    <property type="term" value="F:fatty-acyl-CoA synthase activity"/>
    <property type="evidence" value="ECO:0007669"/>
    <property type="project" value="UniProtKB-EC"/>
</dbReference>
<dbReference type="Proteomes" id="UP000020681">
    <property type="component" value="Unassembled WGS sequence"/>
</dbReference>
<evidence type="ECO:0000313" key="2">
    <source>
        <dbReference type="EMBL" id="EUA91028.1"/>
    </source>
</evidence>
<sequence>MQIAEANQLGVLLAQSRGPIDPTASVKRGVFAPPTPGYPPNTCSAATRTETSGWWAGAARWRAPRAG</sequence>
<dbReference type="EC" id="2.3.1.86" evidence="2"/>
<feature type="region of interest" description="Disordered" evidence="1">
    <location>
        <begin position="22"/>
        <end position="46"/>
    </location>
</feature>
<keyword evidence="2" id="KW-0808">Transferase</keyword>
<gene>
    <name evidence="2" type="ORF">I551_2667</name>
</gene>
<keyword evidence="3" id="KW-1185">Reference proteome</keyword>
<organism evidence="2 3">
    <name type="scientific">Mycobacterium ulcerans str. Harvey</name>
    <dbReference type="NCBI Taxonomy" id="1299332"/>
    <lineage>
        <taxon>Bacteria</taxon>
        <taxon>Bacillati</taxon>
        <taxon>Actinomycetota</taxon>
        <taxon>Actinomycetes</taxon>
        <taxon>Mycobacteriales</taxon>
        <taxon>Mycobacteriaceae</taxon>
        <taxon>Mycobacterium</taxon>
        <taxon>Mycobacterium ulcerans group</taxon>
    </lineage>
</organism>
<reference evidence="2 3" key="1">
    <citation type="submission" date="2014-01" db="EMBL/GenBank/DDBJ databases">
        <authorList>
            <person name="Dobos K."/>
            <person name="Lenaerts A."/>
            <person name="Ordway D."/>
            <person name="DeGroote M.A."/>
            <person name="Parker T."/>
            <person name="Sizemore C."/>
            <person name="Tallon L.J."/>
            <person name="Sadzewicz L.K."/>
            <person name="Sengamalay N."/>
            <person name="Fraser C.M."/>
            <person name="Hine E."/>
            <person name="Shefchek K.A."/>
            <person name="Das S.P."/>
            <person name="Tettelin H."/>
        </authorList>
    </citation>
    <scope>NUCLEOTIDE SEQUENCE [LARGE SCALE GENOMIC DNA]</scope>
    <source>
        <strain evidence="2 3">Harvey</strain>
    </source>
</reference>
<keyword evidence="2" id="KW-0012">Acyltransferase</keyword>
<name>A0ABP3AIH8_MYCUL</name>
<comment type="caution">
    <text evidence="2">The sequence shown here is derived from an EMBL/GenBank/DDBJ whole genome shotgun (WGS) entry which is preliminary data.</text>
</comment>